<keyword evidence="3" id="KW-0812">Transmembrane</keyword>
<evidence type="ECO:0000256" key="2">
    <source>
        <dbReference type="SAM" id="MobiDB-lite"/>
    </source>
</evidence>
<dbReference type="SUPFAM" id="SSF48452">
    <property type="entry name" value="TPR-like"/>
    <property type="match status" value="1"/>
</dbReference>
<keyword evidence="5" id="KW-1185">Reference proteome</keyword>
<dbReference type="Proteomes" id="UP000521748">
    <property type="component" value="Unassembled WGS sequence"/>
</dbReference>
<feature type="compositionally biased region" description="Low complexity" evidence="2">
    <location>
        <begin position="194"/>
        <end position="229"/>
    </location>
</feature>
<dbReference type="PROSITE" id="PS50005">
    <property type="entry name" value="TPR"/>
    <property type="match status" value="1"/>
</dbReference>
<evidence type="ECO:0000313" key="5">
    <source>
        <dbReference type="Proteomes" id="UP000521748"/>
    </source>
</evidence>
<keyword evidence="3" id="KW-1133">Transmembrane helix</keyword>
<feature type="transmembrane region" description="Helical" evidence="3">
    <location>
        <begin position="31"/>
        <end position="50"/>
    </location>
</feature>
<evidence type="ECO:0000313" key="4">
    <source>
        <dbReference type="EMBL" id="NYE94465.1"/>
    </source>
</evidence>
<sequence length="256" mass="27538">MSTSLAPEKLPAEQPDRVAERPKRLLWRRRMLIFSIPLVLLVLLFAAKLLSVPMASAQLSSAFAKGDAGGVHSAAGVLKIANFVEPYKAWFNDGDGYLLQQDFEAAKPQFEEALRLASADDSCKVRVNLAFTLEKLGDAKKAAGDESGAKALYDQGVKVTDEAPQGCFQQGGNGNQQGEGQNLKDANERLKQKSQGTGQSQTDPSSSTPQPSTSGDPAKIDQLNQQQKQAQKDRNDGKQGGSDVGNLPQDPNGKQW</sequence>
<dbReference type="AlphaFoldDB" id="A0A7Y9LRX1"/>
<evidence type="ECO:0000256" key="1">
    <source>
        <dbReference type="PROSITE-ProRule" id="PRU00339"/>
    </source>
</evidence>
<accession>A0A7Y9LRX1</accession>
<name>A0A7Y9LRX1_9MICC</name>
<keyword evidence="3" id="KW-0472">Membrane</keyword>
<dbReference type="RefSeq" id="WP_179388225.1">
    <property type="nucleotide sequence ID" value="NZ_JACBYQ010000001.1"/>
</dbReference>
<evidence type="ECO:0000256" key="3">
    <source>
        <dbReference type="SAM" id="Phobius"/>
    </source>
</evidence>
<reference evidence="4 5" key="1">
    <citation type="submission" date="2020-07" db="EMBL/GenBank/DDBJ databases">
        <title>Sequencing the genomes of 1000 actinobacteria strains.</title>
        <authorList>
            <person name="Klenk H.-P."/>
        </authorList>
    </citation>
    <scope>NUCLEOTIDE SEQUENCE [LARGE SCALE GENOMIC DNA]</scope>
    <source>
        <strain evidence="4 5">DSM 102047</strain>
    </source>
</reference>
<feature type="region of interest" description="Disordered" evidence="2">
    <location>
        <begin position="190"/>
        <end position="256"/>
    </location>
</feature>
<organism evidence="4 5">
    <name type="scientific">Psychromicrobium silvestre</name>
    <dbReference type="NCBI Taxonomy" id="1645614"/>
    <lineage>
        <taxon>Bacteria</taxon>
        <taxon>Bacillati</taxon>
        <taxon>Actinomycetota</taxon>
        <taxon>Actinomycetes</taxon>
        <taxon>Micrococcales</taxon>
        <taxon>Micrococcaceae</taxon>
        <taxon>Psychromicrobium</taxon>
    </lineage>
</organism>
<dbReference type="EMBL" id="JACBYQ010000001">
    <property type="protein sequence ID" value="NYE94465.1"/>
    <property type="molecule type" value="Genomic_DNA"/>
</dbReference>
<dbReference type="InterPro" id="IPR019734">
    <property type="entry name" value="TPR_rpt"/>
</dbReference>
<dbReference type="Gene3D" id="1.25.40.10">
    <property type="entry name" value="Tetratricopeptide repeat domain"/>
    <property type="match status" value="1"/>
</dbReference>
<dbReference type="InterPro" id="IPR011990">
    <property type="entry name" value="TPR-like_helical_dom_sf"/>
</dbReference>
<gene>
    <name evidence="4" type="ORF">FHU41_000686</name>
</gene>
<comment type="caution">
    <text evidence="4">The sequence shown here is derived from an EMBL/GenBank/DDBJ whole genome shotgun (WGS) entry which is preliminary data.</text>
</comment>
<protein>
    <submittedName>
        <fullName evidence="4">Tetratricopeptide (TPR) repeat protein</fullName>
    </submittedName>
</protein>
<keyword evidence="1" id="KW-0802">TPR repeat</keyword>
<feature type="repeat" description="TPR" evidence="1">
    <location>
        <begin position="87"/>
        <end position="120"/>
    </location>
</feature>
<proteinExistence type="predicted"/>